<comment type="caution">
    <text evidence="1">The sequence shown here is derived from an EMBL/GenBank/DDBJ whole genome shotgun (WGS) entry which is preliminary data.</text>
</comment>
<dbReference type="Proteomes" id="UP000287651">
    <property type="component" value="Unassembled WGS sequence"/>
</dbReference>
<evidence type="ECO:0000313" key="1">
    <source>
        <dbReference type="EMBL" id="RRT43612.1"/>
    </source>
</evidence>
<gene>
    <name evidence="1" type="ORF">B296_00022063</name>
</gene>
<evidence type="ECO:0000313" key="2">
    <source>
        <dbReference type="Proteomes" id="UP000287651"/>
    </source>
</evidence>
<dbReference type="EMBL" id="AMZH03017018">
    <property type="protein sequence ID" value="RRT43612.1"/>
    <property type="molecule type" value="Genomic_DNA"/>
</dbReference>
<sequence>HSRVLQAIISHIPLLVQQLGSNPQATPLAQTGVMSLLKEQPLAAHLHLVNQIIDVVQKVIRTKDEYGESSLSGSPFIPEIQDKLIPQHFRLPMLEAYDGGFDPMEHVAVFRA</sequence>
<accession>A0A426XVY4</accession>
<feature type="non-terminal residue" evidence="1">
    <location>
        <position position="1"/>
    </location>
</feature>
<protein>
    <submittedName>
        <fullName evidence="1">Uncharacterized protein</fullName>
    </submittedName>
</protein>
<dbReference type="AlphaFoldDB" id="A0A426XVY4"/>
<proteinExistence type="predicted"/>
<name>A0A426XVY4_ENSVE</name>
<organism evidence="1 2">
    <name type="scientific">Ensete ventricosum</name>
    <name type="common">Abyssinian banana</name>
    <name type="synonym">Musa ensete</name>
    <dbReference type="NCBI Taxonomy" id="4639"/>
    <lineage>
        <taxon>Eukaryota</taxon>
        <taxon>Viridiplantae</taxon>
        <taxon>Streptophyta</taxon>
        <taxon>Embryophyta</taxon>
        <taxon>Tracheophyta</taxon>
        <taxon>Spermatophyta</taxon>
        <taxon>Magnoliopsida</taxon>
        <taxon>Liliopsida</taxon>
        <taxon>Zingiberales</taxon>
        <taxon>Musaceae</taxon>
        <taxon>Ensete</taxon>
    </lineage>
</organism>
<reference evidence="1 2" key="1">
    <citation type="journal article" date="2014" name="Agronomy (Basel)">
        <title>A Draft Genome Sequence for Ensete ventricosum, the Drought-Tolerant Tree Against Hunger.</title>
        <authorList>
            <person name="Harrison J."/>
            <person name="Moore K.A."/>
            <person name="Paszkiewicz K."/>
            <person name="Jones T."/>
            <person name="Grant M."/>
            <person name="Ambacheew D."/>
            <person name="Muzemil S."/>
            <person name="Studholme D.J."/>
        </authorList>
    </citation>
    <scope>NUCLEOTIDE SEQUENCE [LARGE SCALE GENOMIC DNA]</scope>
</reference>